<dbReference type="InterPro" id="IPR011044">
    <property type="entry name" value="Quino_amine_DH_bsu"/>
</dbReference>
<dbReference type="PANTHER" id="PTHR43289:SF34">
    <property type="entry name" value="SERINE_THREONINE-PROTEIN KINASE YBDM-RELATED"/>
    <property type="match status" value="1"/>
</dbReference>
<dbReference type="Gene3D" id="1.10.510.10">
    <property type="entry name" value="Transferase(Phosphotransferase) domain 1"/>
    <property type="match status" value="1"/>
</dbReference>
<dbReference type="AlphaFoldDB" id="A0A1M6WCP5"/>
<dbReference type="PANTHER" id="PTHR43289">
    <property type="entry name" value="MITOGEN-ACTIVATED PROTEIN KINASE KINASE KINASE 20-RELATED"/>
    <property type="match status" value="1"/>
</dbReference>
<evidence type="ECO:0000256" key="1">
    <source>
        <dbReference type="ARBA" id="ARBA00022679"/>
    </source>
</evidence>
<dbReference type="Proteomes" id="UP000184452">
    <property type="component" value="Unassembled WGS sequence"/>
</dbReference>
<protein>
    <submittedName>
        <fullName evidence="8">Serine/threonine protein kinase</fullName>
    </submittedName>
</protein>
<evidence type="ECO:0000259" key="7">
    <source>
        <dbReference type="PROSITE" id="PS50011"/>
    </source>
</evidence>
<dbReference type="InterPro" id="IPR017441">
    <property type="entry name" value="Protein_kinase_ATP_BS"/>
</dbReference>
<evidence type="ECO:0000313" key="8">
    <source>
        <dbReference type="EMBL" id="SHK91356.1"/>
    </source>
</evidence>
<keyword evidence="4 5" id="KW-0067">ATP-binding</keyword>
<dbReference type="Gene3D" id="2.130.10.10">
    <property type="entry name" value="YVTN repeat-like/Quinoprotein amine dehydrogenase"/>
    <property type="match status" value="1"/>
</dbReference>
<feature type="domain" description="Protein kinase" evidence="7">
    <location>
        <begin position="15"/>
        <end position="277"/>
    </location>
</feature>
<evidence type="ECO:0000256" key="2">
    <source>
        <dbReference type="ARBA" id="ARBA00022741"/>
    </source>
</evidence>
<dbReference type="GO" id="GO:0005524">
    <property type="term" value="F:ATP binding"/>
    <property type="evidence" value="ECO:0007669"/>
    <property type="project" value="UniProtKB-UniRule"/>
</dbReference>
<keyword evidence="3 8" id="KW-0418">Kinase</keyword>
<dbReference type="InterPro" id="IPR015943">
    <property type="entry name" value="WD40/YVTN_repeat-like_dom_sf"/>
</dbReference>
<dbReference type="Gene3D" id="3.30.200.20">
    <property type="entry name" value="Phosphorylase Kinase, domain 1"/>
    <property type="match status" value="1"/>
</dbReference>
<dbReference type="RefSeq" id="WP_073384324.1">
    <property type="nucleotide sequence ID" value="NZ_FQZK01000042.1"/>
</dbReference>
<dbReference type="InterPro" id="IPR008271">
    <property type="entry name" value="Ser/Thr_kinase_AS"/>
</dbReference>
<dbReference type="CDD" id="cd14014">
    <property type="entry name" value="STKc_PknB_like"/>
    <property type="match status" value="1"/>
</dbReference>
<evidence type="ECO:0000256" key="3">
    <source>
        <dbReference type="ARBA" id="ARBA00022777"/>
    </source>
</evidence>
<dbReference type="Pfam" id="PF00069">
    <property type="entry name" value="Pkinase"/>
    <property type="match status" value="1"/>
</dbReference>
<gene>
    <name evidence="8" type="ORF">SAMN05421803_14214</name>
</gene>
<dbReference type="SUPFAM" id="SSF50969">
    <property type="entry name" value="YVTN repeat-like/Quinoprotein amine dehydrogenase"/>
    <property type="match status" value="1"/>
</dbReference>
<organism evidence="8 9">
    <name type="scientific">Nocardiopsis flavescens</name>
    <dbReference type="NCBI Taxonomy" id="758803"/>
    <lineage>
        <taxon>Bacteria</taxon>
        <taxon>Bacillati</taxon>
        <taxon>Actinomycetota</taxon>
        <taxon>Actinomycetes</taxon>
        <taxon>Streptosporangiales</taxon>
        <taxon>Nocardiopsidaceae</taxon>
        <taxon>Nocardiopsis</taxon>
    </lineage>
</organism>
<feature type="region of interest" description="Disordered" evidence="6">
    <location>
        <begin position="332"/>
        <end position="358"/>
    </location>
</feature>
<name>A0A1M6WCP5_9ACTN</name>
<dbReference type="STRING" id="758803.SAMN05421803_14214"/>
<reference evidence="8 9" key="1">
    <citation type="submission" date="2016-11" db="EMBL/GenBank/DDBJ databases">
        <authorList>
            <person name="Jaros S."/>
            <person name="Januszkiewicz K."/>
            <person name="Wedrychowicz H."/>
        </authorList>
    </citation>
    <scope>NUCLEOTIDE SEQUENCE [LARGE SCALE GENOMIC DNA]</scope>
    <source>
        <strain evidence="8 9">CGMCC 4.5723</strain>
    </source>
</reference>
<dbReference type="PROSITE" id="PS50011">
    <property type="entry name" value="PROTEIN_KINASE_DOM"/>
    <property type="match status" value="1"/>
</dbReference>
<sequence length="691" mass="72202">MHPLTPDDPRSVGPHRLLARLGSGGMGDVYLARTPGGDLAAVKLVKDDLAHDPGFRARFAREVRAARRVAGPLTPAVVDADTDADVPWMAAEYVPAPTLKEAVREHGPLPPESLPVLAAGLARALEAVHAAGLMHRDLKPGNVLLSPRGPQVIDFGLARAVEGTVLTRTGQTFGTPAYTSPEQITGGEASPASDVFSLAGTVLFAASGEPPFGFAAPEETLHRILSRAPNLEAVPEGPLRDLLARCLAKGPEHRPDTAAILAELADVPVPETAHAWLPDPVTEDVRRLRERGDGGTAGRARWRRTALAAGAAAAALALVAGGGHALTALPWRGGPGEGAGGSGGDPAAGARTGEGAADTAFDSGEYKGSLTSAEDVGFSPDGERVYVTGSLYLAVWDWRAGEITDFVDPSPSEAVANADGTVAAVHADGVGRAHRDRIEILRDDAGTLTLEDTLVYEEQRTNPRVPALSADGTRVAVVANEPDGDVIEHVVHVWDVAAAERVLTIPLLGPDAFTYVFDLEFTADGGMLVGTVGDDLDRVLGVAVWDAGTGDWVHYFEGPGGLDFAPHPSDPSVLALLEDTDRMRLVDLGTGTTLRDLGRIGEDGPDVEFHPAFSSDGERLYAGVEAPSEGTDLLGTVWDTATGEVLRDGDALLPGPLDAGPRDEFVAVLDTYSNQVLVLDGGNLTVLNELY</sequence>
<proteinExistence type="predicted"/>
<dbReference type="InterPro" id="IPR000719">
    <property type="entry name" value="Prot_kinase_dom"/>
</dbReference>
<dbReference type="PROSITE" id="PS00107">
    <property type="entry name" value="PROTEIN_KINASE_ATP"/>
    <property type="match status" value="1"/>
</dbReference>
<evidence type="ECO:0000256" key="4">
    <source>
        <dbReference type="ARBA" id="ARBA00022840"/>
    </source>
</evidence>
<evidence type="ECO:0000313" key="9">
    <source>
        <dbReference type="Proteomes" id="UP000184452"/>
    </source>
</evidence>
<accession>A0A1M6WCP5</accession>
<dbReference type="InterPro" id="IPR011009">
    <property type="entry name" value="Kinase-like_dom_sf"/>
</dbReference>
<dbReference type="SMART" id="SM00220">
    <property type="entry name" value="S_TKc"/>
    <property type="match status" value="1"/>
</dbReference>
<dbReference type="SUPFAM" id="SSF56112">
    <property type="entry name" value="Protein kinase-like (PK-like)"/>
    <property type="match status" value="1"/>
</dbReference>
<feature type="binding site" evidence="5">
    <location>
        <position position="43"/>
    </location>
    <ligand>
        <name>ATP</name>
        <dbReference type="ChEBI" id="CHEBI:30616"/>
    </ligand>
</feature>
<dbReference type="GO" id="GO:0004674">
    <property type="term" value="F:protein serine/threonine kinase activity"/>
    <property type="evidence" value="ECO:0007669"/>
    <property type="project" value="UniProtKB-KW"/>
</dbReference>
<evidence type="ECO:0000256" key="5">
    <source>
        <dbReference type="PROSITE-ProRule" id="PRU10141"/>
    </source>
</evidence>
<dbReference type="PROSITE" id="PS00108">
    <property type="entry name" value="PROTEIN_KINASE_ST"/>
    <property type="match status" value="1"/>
</dbReference>
<keyword evidence="1" id="KW-0808">Transferase</keyword>
<keyword evidence="9" id="KW-1185">Reference proteome</keyword>
<keyword evidence="2 5" id="KW-0547">Nucleotide-binding</keyword>
<keyword evidence="8" id="KW-0723">Serine/threonine-protein kinase</keyword>
<feature type="compositionally biased region" description="Gly residues" evidence="6">
    <location>
        <begin position="333"/>
        <end position="346"/>
    </location>
</feature>
<evidence type="ECO:0000256" key="6">
    <source>
        <dbReference type="SAM" id="MobiDB-lite"/>
    </source>
</evidence>
<dbReference type="EMBL" id="FQZK01000042">
    <property type="protein sequence ID" value="SHK91356.1"/>
    <property type="molecule type" value="Genomic_DNA"/>
</dbReference>
<dbReference type="OrthoDB" id="3415531at2"/>